<dbReference type="GO" id="GO:0030170">
    <property type="term" value="F:pyridoxal phosphate binding"/>
    <property type="evidence" value="ECO:0007669"/>
    <property type="project" value="InterPro"/>
</dbReference>
<dbReference type="Gene3D" id="3.40.50.1100">
    <property type="match status" value="2"/>
</dbReference>
<dbReference type="Proteomes" id="UP000242877">
    <property type="component" value="Unassembled WGS sequence"/>
</dbReference>
<dbReference type="PROSITE" id="PS00165">
    <property type="entry name" value="DEHYDRATASE_SER_THR"/>
    <property type="match status" value="1"/>
</dbReference>
<dbReference type="InterPro" id="IPR001926">
    <property type="entry name" value="TrpB-like_PALP"/>
</dbReference>
<evidence type="ECO:0000259" key="10">
    <source>
        <dbReference type="Pfam" id="PF00291"/>
    </source>
</evidence>
<evidence type="ECO:0000256" key="4">
    <source>
        <dbReference type="ARBA" id="ARBA00013028"/>
    </source>
</evidence>
<dbReference type="InterPro" id="IPR029144">
    <property type="entry name" value="Thr_synth_N"/>
</dbReference>
<evidence type="ECO:0000256" key="8">
    <source>
        <dbReference type="ARBA" id="ARBA00023239"/>
    </source>
</evidence>
<feature type="domain" description="Tryptophan synthase beta chain-like PALP" evidence="10">
    <location>
        <begin position="126"/>
        <end position="374"/>
    </location>
</feature>
<dbReference type="NCBIfam" id="TIGR00260">
    <property type="entry name" value="thrC"/>
    <property type="match status" value="1"/>
</dbReference>
<dbReference type="Pfam" id="PF24857">
    <property type="entry name" value="THR4_C"/>
    <property type="match status" value="1"/>
</dbReference>
<dbReference type="SUPFAM" id="SSF53686">
    <property type="entry name" value="Tryptophan synthase beta subunit-like PLP-dependent enzymes"/>
    <property type="match status" value="1"/>
</dbReference>
<dbReference type="PANTHER" id="PTHR42690">
    <property type="entry name" value="THREONINE SYNTHASE FAMILY MEMBER"/>
    <property type="match status" value="1"/>
</dbReference>
<dbReference type="InterPro" id="IPR004450">
    <property type="entry name" value="Thr_synthase-like"/>
</dbReference>
<accession>A0A167ZKB4</accession>
<dbReference type="InterPro" id="IPR036052">
    <property type="entry name" value="TrpB-like_PALP_sf"/>
</dbReference>
<comment type="similarity">
    <text evidence="3">Belongs to the threonine synthase family.</text>
</comment>
<dbReference type="CDD" id="cd01560">
    <property type="entry name" value="Thr-synth_2"/>
    <property type="match status" value="1"/>
</dbReference>
<dbReference type="Pfam" id="PF14821">
    <property type="entry name" value="Thr_synth_N"/>
    <property type="match status" value="1"/>
</dbReference>
<evidence type="ECO:0000313" key="13">
    <source>
        <dbReference type="Proteomes" id="UP000242877"/>
    </source>
</evidence>
<reference evidence="12 13" key="1">
    <citation type="journal article" date="2016" name="Genome Biol. Evol.">
        <title>Divergent and convergent evolution of fungal pathogenicity.</title>
        <authorList>
            <person name="Shang Y."/>
            <person name="Xiao G."/>
            <person name="Zheng P."/>
            <person name="Cen K."/>
            <person name="Zhan S."/>
            <person name="Wang C."/>
        </authorList>
    </citation>
    <scope>NUCLEOTIDE SEQUENCE [LARGE SCALE GENOMIC DNA]</scope>
    <source>
        <strain evidence="12 13">ARSEF 7405</strain>
    </source>
</reference>
<keyword evidence="13" id="KW-1185">Reference proteome</keyword>
<dbReference type="AlphaFoldDB" id="A0A167ZKB4"/>
<dbReference type="FunFam" id="3.90.1380.10:FF:000003">
    <property type="entry name" value="THR4p Threonine synthase"/>
    <property type="match status" value="1"/>
</dbReference>
<feature type="domain" description="Threonine synthase N-terminal" evidence="11">
    <location>
        <begin position="8"/>
        <end position="87"/>
    </location>
</feature>
<dbReference type="FunFam" id="3.40.50.1100:FF:000024">
    <property type="entry name" value="Probable threonine synthase"/>
    <property type="match status" value="1"/>
</dbReference>
<dbReference type="OrthoDB" id="5203861at2759"/>
<evidence type="ECO:0000256" key="5">
    <source>
        <dbReference type="ARBA" id="ARBA00022605"/>
    </source>
</evidence>
<name>A0A167ZKB4_9EURO</name>
<evidence type="ECO:0000259" key="11">
    <source>
        <dbReference type="Pfam" id="PF14821"/>
    </source>
</evidence>
<evidence type="ECO:0000313" key="12">
    <source>
        <dbReference type="EMBL" id="KZZ92771.1"/>
    </source>
</evidence>
<dbReference type="EMBL" id="AZGZ01000010">
    <property type="protein sequence ID" value="KZZ92771.1"/>
    <property type="molecule type" value="Genomic_DNA"/>
</dbReference>
<dbReference type="GO" id="GO:0009088">
    <property type="term" value="P:threonine biosynthetic process"/>
    <property type="evidence" value="ECO:0007669"/>
    <property type="project" value="UniProtKB-UniPathway"/>
</dbReference>
<dbReference type="EC" id="4.2.3.1" evidence="4"/>
<dbReference type="InterPro" id="IPR037158">
    <property type="entry name" value="Thr_synth_N_sf"/>
</dbReference>
<keyword evidence="8" id="KW-0456">Lyase</keyword>
<evidence type="ECO:0000256" key="6">
    <source>
        <dbReference type="ARBA" id="ARBA00022697"/>
    </source>
</evidence>
<evidence type="ECO:0000256" key="3">
    <source>
        <dbReference type="ARBA" id="ARBA00005517"/>
    </source>
</evidence>
<proteinExistence type="inferred from homology"/>
<evidence type="ECO:0000256" key="2">
    <source>
        <dbReference type="ARBA" id="ARBA00004979"/>
    </source>
</evidence>
<dbReference type="PANTHER" id="PTHR42690:SF1">
    <property type="entry name" value="THREONINE SYNTHASE-LIKE 2"/>
    <property type="match status" value="1"/>
</dbReference>
<organism evidence="12 13">
    <name type="scientific">Ascosphaera apis ARSEF 7405</name>
    <dbReference type="NCBI Taxonomy" id="392613"/>
    <lineage>
        <taxon>Eukaryota</taxon>
        <taxon>Fungi</taxon>
        <taxon>Dikarya</taxon>
        <taxon>Ascomycota</taxon>
        <taxon>Pezizomycotina</taxon>
        <taxon>Eurotiomycetes</taxon>
        <taxon>Eurotiomycetidae</taxon>
        <taxon>Onygenales</taxon>
        <taxon>Ascosphaeraceae</taxon>
        <taxon>Ascosphaera</taxon>
    </lineage>
</organism>
<dbReference type="UniPathway" id="UPA00050">
    <property type="reaction ID" value="UER00065"/>
</dbReference>
<dbReference type="VEuPathDB" id="FungiDB:AAP_02852"/>
<dbReference type="Pfam" id="PF00291">
    <property type="entry name" value="PALP"/>
    <property type="match status" value="1"/>
</dbReference>
<sequence length="562" mass="62211">MVFTDSQRYLSTRGGSYDQSFEDVVLKGLATDGGLFIPEVVPTLPKNWQKDWKDFSFQELAYQIMSLYISEEEIPSDDLKDIINRSYATFSYDGDDGCRAVFKMEIMQGLEKGELIADSLIDRDPNVTPLVALDPSKHLYLLELFCGPTFAFKDVALQFLGNLFEYFLVRRNKDKAENERHHLVVIGATSGDTGSAAIYGLRGKKDASIFILHPKGKVSPVQEAQMTTVLDSNVHNIAVEGSFDDCQDMVKALFADPETNQKYKLAAVNSINWARILAQMTYYVHSIFSLVKAPGYNSSYPIRVVVPSGNFGDIMAGWFTKKMGLPIQKLIISTNENDILDRFLRSGSYTKDSTVGVKETHSPAMDILVSSNFERLLWFIALKVYGRGSLHEQRATAGAVVSAWLSDLKNRGGFTVEASILHAAKADFESQRVSDELTIDTIRKIYKTCAPEGNATQGTRGENGGYILDPHSAVGVAGALRSMAHHSSKANYISLATAHPAKFAAAVDRALHGEKGYSFEQVTPPEFEGLETKEKRVILMEAGKDFTGVRDIIDEKVLGERS</sequence>
<keyword evidence="5" id="KW-0028">Amino-acid biosynthesis</keyword>
<keyword evidence="7 9" id="KW-0663">Pyridoxal phosphate</keyword>
<evidence type="ECO:0000256" key="9">
    <source>
        <dbReference type="PIRSR" id="PIRSR604450-51"/>
    </source>
</evidence>
<protein>
    <recommendedName>
        <fullName evidence="4">threonine synthase</fullName>
        <ecNumber evidence="4">4.2.3.1</ecNumber>
    </recommendedName>
</protein>
<dbReference type="InterPro" id="IPR000634">
    <property type="entry name" value="Ser/Thr_deHydtase_PyrdxlP-BS"/>
</dbReference>
<dbReference type="InterPro" id="IPR051166">
    <property type="entry name" value="Threonine_Synthase"/>
</dbReference>
<feature type="modified residue" description="N6-(pyridoxal phosphate)lysine" evidence="9">
    <location>
        <position position="153"/>
    </location>
</feature>
<evidence type="ECO:0000256" key="1">
    <source>
        <dbReference type="ARBA" id="ARBA00001933"/>
    </source>
</evidence>
<dbReference type="GO" id="GO:0004795">
    <property type="term" value="F:threonine synthase activity"/>
    <property type="evidence" value="ECO:0007669"/>
    <property type="project" value="UniProtKB-EC"/>
</dbReference>
<comment type="caution">
    <text evidence="12">The sequence shown here is derived from an EMBL/GenBank/DDBJ whole genome shotgun (WGS) entry which is preliminary data.</text>
</comment>
<gene>
    <name evidence="12" type="ORF">AAP_02852</name>
</gene>
<evidence type="ECO:0000256" key="7">
    <source>
        <dbReference type="ARBA" id="ARBA00022898"/>
    </source>
</evidence>
<dbReference type="Gene3D" id="3.90.1380.10">
    <property type="entry name" value="Threonine synthase, N-terminal domain"/>
    <property type="match status" value="1"/>
</dbReference>
<comment type="cofactor">
    <cofactor evidence="1 9">
        <name>pyridoxal 5'-phosphate</name>
        <dbReference type="ChEBI" id="CHEBI:597326"/>
    </cofactor>
</comment>
<keyword evidence="6" id="KW-0791">Threonine biosynthesis</keyword>
<comment type="pathway">
    <text evidence="2">Amino-acid biosynthesis; L-threonine biosynthesis; L-threonine from L-aspartate: step 5/5.</text>
</comment>